<reference evidence="1" key="1">
    <citation type="submission" date="2023-10" db="EMBL/GenBank/DDBJ databases">
        <title>Surveillance and assessment of the effects of hospital wastewater treatment on clearance of pathogenic bacterial and antimicrobial resistance genes.</title>
        <authorList>
            <person name="Wu Y."/>
        </authorList>
    </citation>
    <scope>NUCLEOTIDE SEQUENCE</scope>
    <source>
        <strain evidence="1">23-M-SY-8</strain>
    </source>
</reference>
<accession>A0AAE4SIN4</accession>
<dbReference type="GeneID" id="93271243"/>
<dbReference type="EMBL" id="JAWHXQ010000007">
    <property type="protein sequence ID" value="MDV0611618.1"/>
    <property type="molecule type" value="Genomic_DNA"/>
</dbReference>
<proteinExistence type="predicted"/>
<dbReference type="InterPro" id="IPR024997">
    <property type="entry name" value="DUF3892"/>
</dbReference>
<organism evidence="1 2">
    <name type="scientific">Klebsiella quasipneumoniae subsp. similipneumoniae</name>
    <dbReference type="NCBI Taxonomy" id="1463164"/>
    <lineage>
        <taxon>Bacteria</taxon>
        <taxon>Pseudomonadati</taxon>
        <taxon>Pseudomonadota</taxon>
        <taxon>Gammaproteobacteria</taxon>
        <taxon>Enterobacterales</taxon>
        <taxon>Enterobacteriaceae</taxon>
        <taxon>Klebsiella/Raoultella group</taxon>
        <taxon>Klebsiella</taxon>
        <taxon>Klebsiella pneumoniae complex</taxon>
    </lineage>
</organism>
<protein>
    <submittedName>
        <fullName evidence="1">DUF3892 domain-containing protein</fullName>
    </submittedName>
</protein>
<dbReference type="Proteomes" id="UP001187239">
    <property type="component" value="Unassembled WGS sequence"/>
</dbReference>
<dbReference type="Pfam" id="PF13031">
    <property type="entry name" value="DUF3892"/>
    <property type="match status" value="1"/>
</dbReference>
<evidence type="ECO:0000313" key="2">
    <source>
        <dbReference type="Proteomes" id="UP001187239"/>
    </source>
</evidence>
<comment type="caution">
    <text evidence="1">The sequence shown here is derived from an EMBL/GenBank/DDBJ whole genome shotgun (WGS) entry which is preliminary data.</text>
</comment>
<dbReference type="RefSeq" id="WP_071891521.1">
    <property type="nucleotide sequence ID" value="NZ_JAGFMX010000001.1"/>
</dbReference>
<sequence>MANVRIKCITLSGTVKSHQHITHVGSDQFQPAGSKWTVAQVVRAIENKEHTFYVQDSAGNVAYVGVVDPGNGGAKYIRTYADGKWSDNLLSLPSC</sequence>
<evidence type="ECO:0000313" key="1">
    <source>
        <dbReference type="EMBL" id="MDV0611618.1"/>
    </source>
</evidence>
<name>A0AAE4SIN4_9ENTR</name>
<dbReference type="AlphaFoldDB" id="A0AAE4SIN4"/>
<gene>
    <name evidence="1" type="ORF">RZO73_13905</name>
</gene>